<organism evidence="5">
    <name type="scientific">Noctiluca scintillans</name>
    <name type="common">Sea sparkle</name>
    <name type="synonym">Red tide dinoflagellate</name>
    <dbReference type="NCBI Taxonomy" id="2966"/>
    <lineage>
        <taxon>Eukaryota</taxon>
        <taxon>Sar</taxon>
        <taxon>Alveolata</taxon>
        <taxon>Dinophyceae</taxon>
        <taxon>Noctilucales</taxon>
        <taxon>Noctilucaceae</taxon>
        <taxon>Noctiluca</taxon>
    </lineage>
</organism>
<dbReference type="SMART" id="SM00948">
    <property type="entry name" value="Proteasome_A_N"/>
    <property type="match status" value="1"/>
</dbReference>
<keyword evidence="3" id="KW-0539">Nucleus</keyword>
<dbReference type="AlphaFoldDB" id="A0A7S0ZV88"/>
<sequence length="245" mass="26911">MSGRQGMYDHHISIFSPEGRLYQVEYALQASKTGGETAVAVRGKDSVAVVISKKVPDKSMDKDYVTRLYHINKNIGACMTGMQGDARAIVFKAREIASNWKQDNGYDIPVHYLAEKVADQGQVYTQYAYGRPSGATAMFISMDDERGPQLYRVEPSGTAHGFKAVATGAKEPEATNQLEKAFKVKSDPDETETIQRAISCLQITLQMDFKAADIEVGVVSNSKVGFVKLGAEEIDHHLNAIADRD</sequence>
<gene>
    <name evidence="5" type="ORF">NSCI0253_LOCUS8153</name>
</gene>
<evidence type="ECO:0000256" key="2">
    <source>
        <dbReference type="PROSITE-ProRule" id="PRU00808"/>
    </source>
</evidence>
<proteinExistence type="inferred from homology"/>
<protein>
    <recommendedName>
        <fullName evidence="3">Proteasome subunit alpha type</fullName>
    </recommendedName>
</protein>
<dbReference type="PROSITE" id="PS51475">
    <property type="entry name" value="PROTEASOME_ALPHA_2"/>
    <property type="match status" value="1"/>
</dbReference>
<dbReference type="SUPFAM" id="SSF56235">
    <property type="entry name" value="N-terminal nucleophile aminohydrolases (Ntn hydrolases)"/>
    <property type="match status" value="1"/>
</dbReference>
<dbReference type="InterPro" id="IPR000426">
    <property type="entry name" value="Proteasome_asu_N"/>
</dbReference>
<evidence type="ECO:0000259" key="4">
    <source>
        <dbReference type="PROSITE" id="PS00388"/>
    </source>
</evidence>
<dbReference type="InterPro" id="IPR001353">
    <property type="entry name" value="Proteasome_sua/b"/>
</dbReference>
<dbReference type="GO" id="GO:0005634">
    <property type="term" value="C:nucleus"/>
    <property type="evidence" value="ECO:0007669"/>
    <property type="project" value="UniProtKB-SubCell"/>
</dbReference>
<comment type="subunit">
    <text evidence="3">The 26S proteasome consists of a 20S proteasome core and two 19S regulatory subunits.</text>
</comment>
<dbReference type="PANTHER" id="PTHR11599">
    <property type="entry name" value="PROTEASOME SUBUNIT ALPHA/BETA"/>
    <property type="match status" value="1"/>
</dbReference>
<feature type="domain" description="Proteasome alpha-type subunits" evidence="4">
    <location>
        <begin position="8"/>
        <end position="30"/>
    </location>
</feature>
<name>A0A7S0ZV88_NOCSC</name>
<dbReference type="PROSITE" id="PS00388">
    <property type="entry name" value="PROTEASOME_ALPHA_1"/>
    <property type="match status" value="1"/>
</dbReference>
<dbReference type="Gene3D" id="3.60.20.10">
    <property type="entry name" value="Glutamine Phosphoribosylpyrophosphate, subunit 1, domain 1"/>
    <property type="match status" value="1"/>
</dbReference>
<evidence type="ECO:0000256" key="1">
    <source>
        <dbReference type="ARBA" id="ARBA00022942"/>
    </source>
</evidence>
<dbReference type="GO" id="GO:0006511">
    <property type="term" value="P:ubiquitin-dependent protein catabolic process"/>
    <property type="evidence" value="ECO:0007669"/>
    <property type="project" value="InterPro"/>
</dbReference>
<dbReference type="InterPro" id="IPR029055">
    <property type="entry name" value="Ntn_hydrolases_N"/>
</dbReference>
<comment type="subcellular location">
    <subcellularLocation>
        <location evidence="3">Cytoplasm</location>
    </subcellularLocation>
    <subcellularLocation>
        <location evidence="3">Nucleus</location>
    </subcellularLocation>
</comment>
<keyword evidence="3" id="KW-0963">Cytoplasm</keyword>
<comment type="similarity">
    <text evidence="2 3">Belongs to the peptidase T1A family.</text>
</comment>
<dbReference type="GO" id="GO:0019773">
    <property type="term" value="C:proteasome core complex, alpha-subunit complex"/>
    <property type="evidence" value="ECO:0007669"/>
    <property type="project" value="UniProtKB-UniRule"/>
</dbReference>
<dbReference type="GO" id="GO:0005737">
    <property type="term" value="C:cytoplasm"/>
    <property type="evidence" value="ECO:0007669"/>
    <property type="project" value="UniProtKB-SubCell"/>
</dbReference>
<evidence type="ECO:0000256" key="3">
    <source>
        <dbReference type="RuleBase" id="RU000551"/>
    </source>
</evidence>
<accession>A0A7S0ZV88</accession>
<dbReference type="Pfam" id="PF00227">
    <property type="entry name" value="Proteasome"/>
    <property type="match status" value="1"/>
</dbReference>
<dbReference type="InterPro" id="IPR050115">
    <property type="entry name" value="Proteasome_alpha"/>
</dbReference>
<keyword evidence="1 2" id="KW-0647">Proteasome</keyword>
<dbReference type="EMBL" id="HBFQ01011585">
    <property type="protein sequence ID" value="CAD8833805.1"/>
    <property type="molecule type" value="Transcribed_RNA"/>
</dbReference>
<reference evidence="5" key="1">
    <citation type="submission" date="2021-01" db="EMBL/GenBank/DDBJ databases">
        <authorList>
            <person name="Corre E."/>
            <person name="Pelletier E."/>
            <person name="Niang G."/>
            <person name="Scheremetjew M."/>
            <person name="Finn R."/>
            <person name="Kale V."/>
            <person name="Holt S."/>
            <person name="Cochrane G."/>
            <person name="Meng A."/>
            <person name="Brown T."/>
            <person name="Cohen L."/>
        </authorList>
    </citation>
    <scope>NUCLEOTIDE SEQUENCE</scope>
</reference>
<evidence type="ECO:0000313" key="5">
    <source>
        <dbReference type="EMBL" id="CAD8833805.1"/>
    </source>
</evidence>
<dbReference type="InterPro" id="IPR023332">
    <property type="entry name" value="Proteasome_alpha-type"/>
</dbReference>
<dbReference type="Pfam" id="PF10584">
    <property type="entry name" value="Proteasome_A_N"/>
    <property type="match status" value="1"/>
</dbReference>